<name>A0A820E654_9BILA</name>
<feature type="domain" description="C2" evidence="1">
    <location>
        <begin position="73"/>
        <end position="172"/>
    </location>
</feature>
<sequence length="172" mass="19510">MSNIDEVHSYEGLLLTSTSSNKRSLTNQFVDCVKKTKYFVPCTLLSPSKTMNGQTKKDNQILQLKKPIEQQPKRGSLCVAYSISNDEHTNNSILTLHVMRAKQLSIVDSNKVNTFVKVKYSHYFEQCSKNIHGTNSPIYDEKFHIPLNKNNLSTPSKRLTISVCNQSISNNK</sequence>
<reference evidence="2" key="1">
    <citation type="submission" date="2021-02" db="EMBL/GenBank/DDBJ databases">
        <authorList>
            <person name="Nowell W R."/>
        </authorList>
    </citation>
    <scope>NUCLEOTIDE SEQUENCE</scope>
</reference>
<accession>A0A820E654</accession>
<comment type="caution">
    <text evidence="2">The sequence shown here is derived from an EMBL/GenBank/DDBJ whole genome shotgun (WGS) entry which is preliminary data.</text>
</comment>
<dbReference type="EMBL" id="CAJOBE010021345">
    <property type="protein sequence ID" value="CAF4243329.1"/>
    <property type="molecule type" value="Genomic_DNA"/>
</dbReference>
<dbReference type="CDD" id="cd00030">
    <property type="entry name" value="C2"/>
    <property type="match status" value="1"/>
</dbReference>
<dbReference type="Pfam" id="PF00168">
    <property type="entry name" value="C2"/>
    <property type="match status" value="1"/>
</dbReference>
<dbReference type="InterPro" id="IPR000008">
    <property type="entry name" value="C2_dom"/>
</dbReference>
<protein>
    <recommendedName>
        <fullName evidence="1">C2 domain-containing protein</fullName>
    </recommendedName>
</protein>
<evidence type="ECO:0000313" key="2">
    <source>
        <dbReference type="EMBL" id="CAF4243329.1"/>
    </source>
</evidence>
<dbReference type="InterPro" id="IPR035892">
    <property type="entry name" value="C2_domain_sf"/>
</dbReference>
<dbReference type="AlphaFoldDB" id="A0A820E654"/>
<evidence type="ECO:0000313" key="3">
    <source>
        <dbReference type="Proteomes" id="UP000663874"/>
    </source>
</evidence>
<dbReference type="Proteomes" id="UP000663874">
    <property type="component" value="Unassembled WGS sequence"/>
</dbReference>
<proteinExistence type="predicted"/>
<gene>
    <name evidence="2" type="ORF">FNK824_LOCUS38270</name>
</gene>
<dbReference type="PROSITE" id="PS50004">
    <property type="entry name" value="C2"/>
    <property type="match status" value="1"/>
</dbReference>
<organism evidence="2 3">
    <name type="scientific">Rotaria sordida</name>
    <dbReference type="NCBI Taxonomy" id="392033"/>
    <lineage>
        <taxon>Eukaryota</taxon>
        <taxon>Metazoa</taxon>
        <taxon>Spiralia</taxon>
        <taxon>Gnathifera</taxon>
        <taxon>Rotifera</taxon>
        <taxon>Eurotatoria</taxon>
        <taxon>Bdelloidea</taxon>
        <taxon>Philodinida</taxon>
        <taxon>Philodinidae</taxon>
        <taxon>Rotaria</taxon>
    </lineage>
</organism>
<dbReference type="Gene3D" id="2.60.40.150">
    <property type="entry name" value="C2 domain"/>
    <property type="match status" value="1"/>
</dbReference>
<dbReference type="SUPFAM" id="SSF49562">
    <property type="entry name" value="C2 domain (Calcium/lipid-binding domain, CaLB)"/>
    <property type="match status" value="1"/>
</dbReference>
<evidence type="ECO:0000259" key="1">
    <source>
        <dbReference type="PROSITE" id="PS50004"/>
    </source>
</evidence>